<protein>
    <submittedName>
        <fullName evidence="1">Uncharacterized protein</fullName>
    </submittedName>
</protein>
<name>A0A7U9L011_9ACTN</name>
<evidence type="ECO:0000313" key="2">
    <source>
        <dbReference type="Proteomes" id="UP000287830"/>
    </source>
</evidence>
<dbReference type="AlphaFoldDB" id="A0A7U9L011"/>
<organism evidence="1 2">
    <name type="scientific">Streptomyces chrestomyceticus JCM 4735</name>
    <dbReference type="NCBI Taxonomy" id="1306181"/>
    <lineage>
        <taxon>Bacteria</taxon>
        <taxon>Bacillati</taxon>
        <taxon>Actinomycetota</taxon>
        <taxon>Actinomycetes</taxon>
        <taxon>Kitasatosporales</taxon>
        <taxon>Streptomycetaceae</taxon>
        <taxon>Streptomyces</taxon>
    </lineage>
</organism>
<accession>A0A7U9L011</accession>
<reference evidence="1 2" key="1">
    <citation type="submission" date="2018-11" db="EMBL/GenBank/DDBJ databases">
        <title>Whole genome sequence of Streptomyces chrestomyceticus NBRC 13444(T).</title>
        <authorList>
            <person name="Komaki H."/>
            <person name="Tamura T."/>
        </authorList>
    </citation>
    <scope>NUCLEOTIDE SEQUENCE [LARGE SCALE GENOMIC DNA]</scope>
    <source>
        <strain evidence="1 2">NBRC 13444</strain>
    </source>
</reference>
<gene>
    <name evidence="1" type="ORF">OEIGOIKO_05806</name>
</gene>
<comment type="caution">
    <text evidence="1">The sequence shown here is derived from an EMBL/GenBank/DDBJ whole genome shotgun (WGS) entry which is preliminary data.</text>
</comment>
<evidence type="ECO:0000313" key="1">
    <source>
        <dbReference type="EMBL" id="GCD37996.1"/>
    </source>
</evidence>
<proteinExistence type="predicted"/>
<dbReference type="Proteomes" id="UP000287830">
    <property type="component" value="Unassembled WGS sequence"/>
</dbReference>
<dbReference type="EMBL" id="BHZC01000001">
    <property type="protein sequence ID" value="GCD37996.1"/>
    <property type="molecule type" value="Genomic_DNA"/>
</dbReference>
<sequence length="156" mass="16815">MIRDLRARGAGEHEIKVETLRAAARVCRERAAARPDGPDQRLASWYDEVADRPEGHGGLKADEAVALAGARKTLGLPCDFGHEPPDLTPRILTDDDLDALGRFLDDAEEPHLMMTAGEARVAVALLAHYGLGDDKAAALARRWSADVARDLATEGL</sequence>